<dbReference type="NCBIfam" id="TIGR02046">
    <property type="entry name" value="sdhC_b558_fam"/>
    <property type="match status" value="1"/>
</dbReference>
<accession>A0ABM6WMB0</accession>
<keyword evidence="1" id="KW-0472">Membrane</keyword>
<evidence type="ECO:0000313" key="2">
    <source>
        <dbReference type="EMBL" id="AWU39719.1"/>
    </source>
</evidence>
<name>A0ABM6WMB0_9FLAO</name>
<evidence type="ECO:0000256" key="1">
    <source>
        <dbReference type="SAM" id="Phobius"/>
    </source>
</evidence>
<dbReference type="SUPFAM" id="SSF81343">
    <property type="entry name" value="Fumarate reductase respiratory complex transmembrane subunits"/>
    <property type="match status" value="1"/>
</dbReference>
<dbReference type="Proteomes" id="UP000247917">
    <property type="component" value="Chromosome"/>
</dbReference>
<keyword evidence="1" id="KW-0812">Transmembrane</keyword>
<evidence type="ECO:0000313" key="3">
    <source>
        <dbReference type="Proteomes" id="UP000247917"/>
    </source>
</evidence>
<keyword evidence="1" id="KW-1133">Transmembrane helix</keyword>
<feature type="transmembrane region" description="Helical" evidence="1">
    <location>
        <begin position="60"/>
        <end position="79"/>
    </location>
</feature>
<proteinExistence type="predicted"/>
<feature type="transmembrane region" description="Helical" evidence="1">
    <location>
        <begin position="105"/>
        <end position="128"/>
    </location>
</feature>
<dbReference type="Gene3D" id="1.20.1300.10">
    <property type="entry name" value="Fumarate reductase/succinate dehydrogenase, transmembrane subunit"/>
    <property type="match status" value="1"/>
</dbReference>
<feature type="transmembrane region" description="Helical" evidence="1">
    <location>
        <begin position="148"/>
        <end position="169"/>
    </location>
</feature>
<keyword evidence="3" id="KW-1185">Reference proteome</keyword>
<reference evidence="2 3" key="1">
    <citation type="journal article" date="2018" name="Genome Biol. Evol.">
        <title>Parallel and Gradual Genome Erosion in the Blattabacterium Endosymbionts of Mastotermes darwiniensis and Cryptocercus Wood Roaches.</title>
        <authorList>
            <person name="Kinjo Y."/>
            <person name="Bourguignon T."/>
            <person name="Tong K.J."/>
            <person name="Kuwahara H."/>
            <person name="Lim S.J."/>
            <person name="Yoon K.B."/>
            <person name="Shigenobu S."/>
            <person name="Park Y.C."/>
            <person name="Nalepa C.A."/>
            <person name="Hongoh Y."/>
            <person name="Ohkuma M."/>
            <person name="Lo N."/>
            <person name="Tokuda G."/>
        </authorList>
    </citation>
    <scope>NUCLEOTIDE SEQUENCE [LARGE SCALE GENOMIC DNA]</scope>
    <source>
        <strain evidence="2 3">CPUsv</strain>
    </source>
</reference>
<gene>
    <name evidence="2" type="ORF">DM808_00715</name>
</gene>
<dbReference type="InterPro" id="IPR034804">
    <property type="entry name" value="SQR/QFR_C/D"/>
</dbReference>
<feature type="transmembrane region" description="Helical" evidence="1">
    <location>
        <begin position="21"/>
        <end position="40"/>
    </location>
</feature>
<dbReference type="CDD" id="cd03498">
    <property type="entry name" value="SQR_TypeB_2_TM"/>
    <property type="match status" value="1"/>
</dbReference>
<dbReference type="InterPro" id="IPR011138">
    <property type="entry name" value="Cytochrome_b-558"/>
</dbReference>
<dbReference type="EMBL" id="CP029812">
    <property type="protein sequence ID" value="AWU39719.1"/>
    <property type="molecule type" value="Genomic_DNA"/>
</dbReference>
<protein>
    <submittedName>
        <fullName evidence="2">Succinate dehydrogenase</fullName>
    </submittedName>
</protein>
<dbReference type="RefSeq" id="WP_110495154.1">
    <property type="nucleotide sequence ID" value="NZ_CP029811.1"/>
</dbReference>
<sequence>MNQYNFIQSSIGQKVVMATTGIFLMSFLLIHLSVNLFLFYGEEAFNNAVFFMRKNIFIRILEYVLALGFIVHILFGIKLHLKNEKSKGKVDYSLKKSFITFSSKTMIYTGFLILCFLILHLMNFTIPMKYNSNANSDYIIVITLFKNPLYTLIYVFSFLVLGIHLNHGFQSSFQSLGFYKKKKFFWIKKLGFFYFLFVCSGFSIIAIWFFFNSN</sequence>
<organism evidence="2 3">
    <name type="scientific">Blattabacterium punctulatus</name>
    <dbReference type="NCBI Taxonomy" id="164514"/>
    <lineage>
        <taxon>Bacteria</taxon>
        <taxon>Pseudomonadati</taxon>
        <taxon>Bacteroidota</taxon>
        <taxon>Flavobacteriia</taxon>
        <taxon>Flavobacteriales</taxon>
        <taxon>Blattabacteriaceae</taxon>
        <taxon>Blattabacterium</taxon>
    </lineage>
</organism>
<feature type="transmembrane region" description="Helical" evidence="1">
    <location>
        <begin position="190"/>
        <end position="211"/>
    </location>
</feature>